<gene>
    <name evidence="1" type="primary">gmtX</name>
    <name evidence="1" type="ORF">QDH73_18565</name>
</gene>
<organism evidence="1 2">
    <name type="scientific">Pseudoalteromonas distincta</name>
    <dbReference type="NCBI Taxonomy" id="77608"/>
    <lineage>
        <taxon>Bacteria</taxon>
        <taxon>Pseudomonadati</taxon>
        <taxon>Pseudomonadota</taxon>
        <taxon>Gammaproteobacteria</taxon>
        <taxon>Alteromonadales</taxon>
        <taxon>Pseudoalteromonadaceae</taxon>
        <taxon>Pseudoalteromonas</taxon>
    </lineage>
</organism>
<accession>A0ABT9GKC8</accession>
<dbReference type="EMBL" id="JASGWX010000020">
    <property type="protein sequence ID" value="MDP4486014.1"/>
    <property type="molecule type" value="Genomic_DNA"/>
</dbReference>
<evidence type="ECO:0000313" key="1">
    <source>
        <dbReference type="EMBL" id="MDP4486014.1"/>
    </source>
</evidence>
<protein>
    <submittedName>
        <fullName evidence="1">Gamma-mobile-trio protein GmtX</fullName>
    </submittedName>
</protein>
<reference evidence="1 2" key="1">
    <citation type="submission" date="2023-04" db="EMBL/GenBank/DDBJ databases">
        <title>Novel Pseudoalteromonas species isolated from Pacific coral.</title>
        <authorList>
            <person name="Videau P."/>
            <person name="Shlafstein M.D."/>
            <person name="Oline D.K."/>
            <person name="Strangman W.K."/>
            <person name="Hahnke R.L."/>
            <person name="Saw J.H."/>
            <person name="Ushijima B."/>
        </authorList>
    </citation>
    <scope>NUCLEOTIDE SEQUENCE [LARGE SCALE GENOMIC DNA]</scope>
    <source>
        <strain evidence="1 2">LMG 14908</strain>
    </source>
</reference>
<keyword evidence="2" id="KW-1185">Reference proteome</keyword>
<proteinExistence type="predicted"/>
<sequence>MSPEDLLTELQKGCSTKISETLEAIYRVCMEQRKRGVDDYSISTISKLGTQRGVPKAQSIRNKSGEKYRALIASFAENSPVKDLGKQKHQGLDWIDEINNPKHRLLAKIQASELIATRKKLQEIIPPNLQIDIYDYKSTGLGSEHKLSNQERRALEYLLSNSFQSKWKLTPTDYGELIDENKHAVFKAATLDAIKKALDFL</sequence>
<dbReference type="NCBIfam" id="NF040692">
    <property type="entry name" value="recomb_assoc"/>
    <property type="match status" value="1"/>
</dbReference>
<evidence type="ECO:0000313" key="2">
    <source>
        <dbReference type="Proteomes" id="UP001242314"/>
    </source>
</evidence>
<comment type="caution">
    <text evidence="1">The sequence shown here is derived from an EMBL/GenBank/DDBJ whole genome shotgun (WGS) entry which is preliminary data.</text>
</comment>
<dbReference type="Proteomes" id="UP001242314">
    <property type="component" value="Unassembled WGS sequence"/>
</dbReference>
<name>A0ABT9GKC8_9GAMM</name>
<dbReference type="InterPro" id="IPR048061">
    <property type="entry name" value="GmtX-like"/>
</dbReference>
<dbReference type="RefSeq" id="WP_039489168.1">
    <property type="nucleotide sequence ID" value="NZ_CALSST010000003.1"/>
</dbReference>